<comment type="caution">
    <text evidence="14">The sequence shown here is derived from an EMBL/GenBank/DDBJ whole genome shotgun (WGS) entry which is preliminary data.</text>
</comment>
<comment type="catalytic activity">
    <reaction evidence="1 10">
        <text>ATP-independent breakage of single-stranded DNA, followed by passage and rejoining.</text>
        <dbReference type="EC" id="5.6.2.1"/>
    </reaction>
</comment>
<dbReference type="SMART" id="SM00493">
    <property type="entry name" value="TOPRIM"/>
    <property type="match status" value="1"/>
</dbReference>
<dbReference type="GO" id="GO:0005694">
    <property type="term" value="C:chromosome"/>
    <property type="evidence" value="ECO:0007669"/>
    <property type="project" value="InterPro"/>
</dbReference>
<evidence type="ECO:0000256" key="8">
    <source>
        <dbReference type="ARBA" id="ARBA00023125"/>
    </source>
</evidence>
<dbReference type="GO" id="GO:0003677">
    <property type="term" value="F:DNA binding"/>
    <property type="evidence" value="ECO:0007669"/>
    <property type="project" value="UniProtKB-KW"/>
</dbReference>
<evidence type="ECO:0000259" key="13">
    <source>
        <dbReference type="PROSITE" id="PS52039"/>
    </source>
</evidence>
<dbReference type="SMART" id="SM00436">
    <property type="entry name" value="TOP1Bc"/>
    <property type="match status" value="1"/>
</dbReference>
<dbReference type="PROSITE" id="PS50880">
    <property type="entry name" value="TOPRIM"/>
    <property type="match status" value="1"/>
</dbReference>
<keyword evidence="9 10" id="KW-0413">Isomerase</keyword>
<evidence type="ECO:0000259" key="12">
    <source>
        <dbReference type="PROSITE" id="PS50880"/>
    </source>
</evidence>
<dbReference type="InterPro" id="IPR003602">
    <property type="entry name" value="Topo_IA_DNA-bd_dom"/>
</dbReference>
<dbReference type="Gene3D" id="1.10.290.10">
    <property type="entry name" value="Topoisomerase I, domain 4"/>
    <property type="match status" value="1"/>
</dbReference>
<keyword evidence="3" id="KW-0479">Metal-binding</keyword>
<feature type="site" description="Interaction with DNA" evidence="10">
    <location>
        <position position="501"/>
    </location>
</feature>
<dbReference type="GO" id="GO:0008270">
    <property type="term" value="F:zinc ion binding"/>
    <property type="evidence" value="ECO:0007669"/>
    <property type="project" value="UniProtKB-KW"/>
</dbReference>
<dbReference type="InterPro" id="IPR023405">
    <property type="entry name" value="Topo_IA_core_domain"/>
</dbReference>
<evidence type="ECO:0000256" key="7">
    <source>
        <dbReference type="ARBA" id="ARBA00023029"/>
    </source>
</evidence>
<dbReference type="InterPro" id="IPR034149">
    <property type="entry name" value="TOPRIM_TopoI"/>
</dbReference>
<evidence type="ECO:0000256" key="4">
    <source>
        <dbReference type="ARBA" id="ARBA00022771"/>
    </source>
</evidence>
<evidence type="ECO:0000256" key="6">
    <source>
        <dbReference type="ARBA" id="ARBA00022842"/>
    </source>
</evidence>
<evidence type="ECO:0000256" key="2">
    <source>
        <dbReference type="ARBA" id="ARBA00009446"/>
    </source>
</evidence>
<feature type="site" description="Interaction with DNA" evidence="10">
    <location>
        <position position="145"/>
    </location>
</feature>
<dbReference type="InterPro" id="IPR013498">
    <property type="entry name" value="Topo_IA_Znf"/>
</dbReference>
<evidence type="ECO:0000256" key="3">
    <source>
        <dbReference type="ARBA" id="ARBA00022723"/>
    </source>
</evidence>
<dbReference type="CDD" id="cd03363">
    <property type="entry name" value="TOPRIM_TopoIA_TopoI"/>
    <property type="match status" value="1"/>
</dbReference>
<keyword evidence="6" id="KW-0460">Magnesium</keyword>
<evidence type="ECO:0000313" key="15">
    <source>
        <dbReference type="Proteomes" id="UP000780768"/>
    </source>
</evidence>
<feature type="site" description="Interaction with DNA" evidence="10">
    <location>
        <position position="157"/>
    </location>
</feature>
<dbReference type="InterPro" id="IPR013497">
    <property type="entry name" value="Topo_IA_cen"/>
</dbReference>
<dbReference type="SMART" id="SM00437">
    <property type="entry name" value="TOP1Ac"/>
    <property type="match status" value="1"/>
</dbReference>
<dbReference type="PRINTS" id="PR00417">
    <property type="entry name" value="PRTPISMRASEI"/>
</dbReference>
<comment type="similarity">
    <text evidence="2 10">Belongs to the type IA topoisomerase family.</text>
</comment>
<feature type="domain" description="Toprim" evidence="12">
    <location>
        <begin position="4"/>
        <end position="115"/>
    </location>
</feature>
<feature type="region of interest" description="Disordered" evidence="11">
    <location>
        <begin position="725"/>
        <end position="750"/>
    </location>
</feature>
<dbReference type="Gene3D" id="3.40.50.140">
    <property type="match status" value="1"/>
</dbReference>
<dbReference type="HAMAP" id="MF_00952">
    <property type="entry name" value="Topoisom_1_prok"/>
    <property type="match status" value="1"/>
</dbReference>
<accession>A0A921HM54</accession>
<evidence type="ECO:0000256" key="11">
    <source>
        <dbReference type="SAM" id="MobiDB-lite"/>
    </source>
</evidence>
<keyword evidence="4" id="KW-0863">Zinc-finger</keyword>
<keyword evidence="8 10" id="KW-0238">DNA-binding</keyword>
<dbReference type="Pfam" id="PF01131">
    <property type="entry name" value="Topoisom_bac"/>
    <property type="match status" value="1"/>
</dbReference>
<name>A0A921HM54_9FIRM</name>
<dbReference type="PANTHER" id="PTHR42785:SF1">
    <property type="entry name" value="DNA TOPOISOMERASE"/>
    <property type="match status" value="1"/>
</dbReference>
<reference evidence="14" key="1">
    <citation type="journal article" date="2021" name="PeerJ">
        <title>Extensive microbial diversity within the chicken gut microbiome revealed by metagenomics and culture.</title>
        <authorList>
            <person name="Gilroy R."/>
            <person name="Ravi A."/>
            <person name="Getino M."/>
            <person name="Pursley I."/>
            <person name="Horton D.L."/>
            <person name="Alikhan N.F."/>
            <person name="Baker D."/>
            <person name="Gharbi K."/>
            <person name="Hall N."/>
            <person name="Watson M."/>
            <person name="Adriaenssens E.M."/>
            <person name="Foster-Nyarko E."/>
            <person name="Jarju S."/>
            <person name="Secka A."/>
            <person name="Antonio M."/>
            <person name="Oren A."/>
            <person name="Chaudhuri R.R."/>
            <person name="La Ragione R."/>
            <person name="Hildebrand F."/>
            <person name="Pallen M.J."/>
        </authorList>
    </citation>
    <scope>NUCLEOTIDE SEQUENCE</scope>
    <source>
        <strain evidence="14">7318</strain>
    </source>
</reference>
<dbReference type="InterPro" id="IPR028612">
    <property type="entry name" value="Topoisom_1_IA"/>
</dbReference>
<feature type="site" description="Interaction with DNA" evidence="10">
    <location>
        <position position="35"/>
    </location>
</feature>
<evidence type="ECO:0000313" key="14">
    <source>
        <dbReference type="EMBL" id="HJF84204.1"/>
    </source>
</evidence>
<dbReference type="InterPro" id="IPR000380">
    <property type="entry name" value="Topo_IA"/>
</dbReference>
<evidence type="ECO:0000256" key="5">
    <source>
        <dbReference type="ARBA" id="ARBA00022833"/>
    </source>
</evidence>
<comment type="function">
    <text evidence="10">Releases the supercoiling and torsional tension of DNA, which is introduced during the DNA replication and transcription, by transiently cleaving and rejoining one strand of the DNA duplex. Introduces a single-strand break via transesterification at a target site in duplex DNA. The scissile phosphodiester is attacked by the catalytic tyrosine of the enzyme, resulting in the formation of a DNA-(5'-phosphotyrosyl)-enzyme intermediate and the expulsion of a 3'-OH DNA strand. The free DNA strand then undergoes passage around the unbroken strand, thus removing DNA supercoils. Finally, in the religation step, the DNA 3'-OH attacks the covalent intermediate to expel the active-site tyrosine and restore the DNA phosphodiester backbone.</text>
</comment>
<feature type="site" description="Interaction with DNA" evidence="10">
    <location>
        <position position="150"/>
    </location>
</feature>
<dbReference type="Proteomes" id="UP000780768">
    <property type="component" value="Unassembled WGS sequence"/>
</dbReference>
<protein>
    <recommendedName>
        <fullName evidence="10">DNA topoisomerase 1</fullName>
        <ecNumber evidence="10">5.6.2.1</ecNumber>
    </recommendedName>
    <alternativeName>
        <fullName evidence="10">DNA topoisomerase I</fullName>
    </alternativeName>
</protein>
<dbReference type="InterPro" id="IPR006171">
    <property type="entry name" value="TOPRIM_dom"/>
</dbReference>
<dbReference type="InterPro" id="IPR013826">
    <property type="entry name" value="Topo_IA_cen_sub3"/>
</dbReference>
<gene>
    <name evidence="10 14" type="primary">topA</name>
    <name evidence="14" type="ORF">K8V65_00855</name>
</gene>
<dbReference type="Pfam" id="PF01396">
    <property type="entry name" value="Zn_ribbon_Top1"/>
    <property type="match status" value="2"/>
</dbReference>
<dbReference type="InterPro" id="IPR003601">
    <property type="entry name" value="Topo_IA_2"/>
</dbReference>
<comment type="subunit">
    <text evidence="10">Monomer.</text>
</comment>
<feature type="site" description="Interaction with DNA" evidence="10">
    <location>
        <position position="142"/>
    </location>
</feature>
<feature type="site" description="Interaction with DNA" evidence="10">
    <location>
        <position position="141"/>
    </location>
</feature>
<dbReference type="PANTHER" id="PTHR42785">
    <property type="entry name" value="DNA TOPOISOMERASE, TYPE IA, CORE"/>
    <property type="match status" value="1"/>
</dbReference>
<dbReference type="SUPFAM" id="SSF57783">
    <property type="entry name" value="Zinc beta-ribbon"/>
    <property type="match status" value="2"/>
</dbReference>
<dbReference type="Gene3D" id="1.10.460.10">
    <property type="entry name" value="Topoisomerase I, domain 2"/>
    <property type="match status" value="1"/>
</dbReference>
<evidence type="ECO:0000256" key="10">
    <source>
        <dbReference type="HAMAP-Rule" id="MF_00952"/>
    </source>
</evidence>
<feature type="domain" description="Topo IA-type catalytic" evidence="13">
    <location>
        <begin position="131"/>
        <end position="569"/>
    </location>
</feature>
<dbReference type="InterPro" id="IPR023406">
    <property type="entry name" value="Topo_IA_AS"/>
</dbReference>
<keyword evidence="7 10" id="KW-0799">Topoisomerase</keyword>
<proteinExistence type="inferred from homology"/>
<evidence type="ECO:0000256" key="1">
    <source>
        <dbReference type="ARBA" id="ARBA00000213"/>
    </source>
</evidence>
<feature type="site" description="Interaction with DNA" evidence="10">
    <location>
        <position position="313"/>
    </location>
</feature>
<dbReference type="InterPro" id="IPR005733">
    <property type="entry name" value="TopoI_bac-type"/>
</dbReference>
<dbReference type="Pfam" id="PF01751">
    <property type="entry name" value="Toprim"/>
    <property type="match status" value="1"/>
</dbReference>
<dbReference type="NCBIfam" id="TIGR01051">
    <property type="entry name" value="topA_bact"/>
    <property type="match status" value="1"/>
</dbReference>
<reference evidence="14" key="2">
    <citation type="submission" date="2021-09" db="EMBL/GenBank/DDBJ databases">
        <authorList>
            <person name="Gilroy R."/>
        </authorList>
    </citation>
    <scope>NUCLEOTIDE SEQUENCE</scope>
    <source>
        <strain evidence="14">7318</strain>
    </source>
</reference>
<dbReference type="PROSITE" id="PS00396">
    <property type="entry name" value="TOPO_IA_1"/>
    <property type="match status" value="1"/>
</dbReference>
<dbReference type="InterPro" id="IPR013824">
    <property type="entry name" value="Topo_IA_cen_sub1"/>
</dbReference>
<feature type="region of interest" description="Interaction with DNA" evidence="10">
    <location>
        <begin position="165"/>
        <end position="170"/>
    </location>
</feature>
<dbReference type="EMBL" id="DYVR01000023">
    <property type="protein sequence ID" value="HJF84204.1"/>
    <property type="molecule type" value="Genomic_DNA"/>
</dbReference>
<dbReference type="SUPFAM" id="SSF56712">
    <property type="entry name" value="Prokaryotic type I DNA topoisomerase"/>
    <property type="match status" value="1"/>
</dbReference>
<sequence>MNKKTLVVVESPTKAKTIEKYLGNKKYTVMASMGHLRDLPKSQFGIDVEHDFAPKYINIRGKGDLIKALKKEAKKAEKIYLASDPDREGEAIAWHLAYILGIDEHEKCRIVFNEITKPAIQEAVKNPKAINIDRVDAQQARRMLDRIVGYKLSPLLWKKIRKGLSAGRVQSVTVKMICDREKEIQKFKSEEYWTVDFKFKKKPRSNMFAAELIAIDDKKLMISAKKEDIKIDSKTQADEICAAVQNVDFKVTEIKKRQRQRKAPAPFTTSSLQQDAARKLGFTSRKTMMVAQQLYEGISLGRKGPTGLITYMRTDSTRISDIALTEAREFIEANFGKEYLPEKPNVYAAGKSSQDAHEAVRPTNIQLTPASVEQYLTKEQLKLYKLIWQRFLGSQMLPANYDMMSVTMQGGKYTAKATGSKLKFAGFTAVYNDSDNKKEKDIILPDLAEGDELSLQKIEPLQHFTEPPARYNDASLVKTLEEKGIGRPSTYAPIIETILARGYVVRSDKKFEPTDLGFVVVDLLEKYFKDIVDEKFTAELEYKLDEIAVGKIEKNDLLREFYVPFEKTLEHAEEEIGEVEVPDEVSDVQCELCGRMMVVKQGRYGKFLACPGFPECRNTKPIIKDTGVTCPKCGGKIIERRTRRGVVFYGCENYPQCDYVSWDMPLTTVCKECGSFLFRHRFKNGRTILYCSNDDCATRKEDTPINKEINKIKEKQHKAALAKLEAARAKEAEKAEQEENETTDKTEAGN</sequence>
<dbReference type="GO" id="GO:0006265">
    <property type="term" value="P:DNA topological change"/>
    <property type="evidence" value="ECO:0007669"/>
    <property type="project" value="UniProtKB-UniRule"/>
</dbReference>
<dbReference type="CDD" id="cd00186">
    <property type="entry name" value="TOP1Ac"/>
    <property type="match status" value="1"/>
</dbReference>
<dbReference type="GO" id="GO:0003917">
    <property type="term" value="F:DNA topoisomerase type I (single strand cut, ATP-independent) activity"/>
    <property type="evidence" value="ECO:0007669"/>
    <property type="project" value="UniProtKB-UniRule"/>
</dbReference>
<dbReference type="Gene3D" id="3.30.65.10">
    <property type="entry name" value="Bacterial Topoisomerase I, domain 1"/>
    <property type="match status" value="2"/>
</dbReference>
<dbReference type="EC" id="5.6.2.1" evidence="10"/>
<dbReference type="InterPro" id="IPR013825">
    <property type="entry name" value="Topo_IA_cen_sub2"/>
</dbReference>
<evidence type="ECO:0000256" key="9">
    <source>
        <dbReference type="ARBA" id="ARBA00023235"/>
    </source>
</evidence>
<organism evidence="14 15">
    <name type="scientific">Megamonas hypermegale</name>
    <dbReference type="NCBI Taxonomy" id="158847"/>
    <lineage>
        <taxon>Bacteria</taxon>
        <taxon>Bacillati</taxon>
        <taxon>Bacillota</taxon>
        <taxon>Negativicutes</taxon>
        <taxon>Selenomonadales</taxon>
        <taxon>Selenomonadaceae</taxon>
        <taxon>Megamonas</taxon>
    </lineage>
</organism>
<feature type="active site" description="O-(5'-phospho-DNA)-tyrosine intermediate" evidence="10">
    <location>
        <position position="311"/>
    </location>
</feature>
<keyword evidence="5" id="KW-0862">Zinc</keyword>
<dbReference type="PROSITE" id="PS52039">
    <property type="entry name" value="TOPO_IA_2"/>
    <property type="match status" value="1"/>
</dbReference>
<dbReference type="Gene3D" id="2.70.20.10">
    <property type="entry name" value="Topoisomerase I, domain 3"/>
    <property type="match status" value="1"/>
</dbReference>
<dbReference type="AlphaFoldDB" id="A0A921HM54"/>